<feature type="transmembrane region" description="Helical" evidence="1">
    <location>
        <begin position="23"/>
        <end position="44"/>
    </location>
</feature>
<dbReference type="AlphaFoldDB" id="A0A0V0GNR1"/>
<protein>
    <submittedName>
        <fullName evidence="2">Putative ovule protein</fullName>
    </submittedName>
</protein>
<feature type="non-terminal residue" evidence="2">
    <location>
        <position position="1"/>
    </location>
</feature>
<accession>A0A0V0GNR1</accession>
<keyword evidence="1" id="KW-0472">Membrane</keyword>
<evidence type="ECO:0000313" key="2">
    <source>
        <dbReference type="EMBL" id="JAP09740.1"/>
    </source>
</evidence>
<feature type="transmembrane region" description="Helical" evidence="1">
    <location>
        <begin position="56"/>
        <end position="79"/>
    </location>
</feature>
<evidence type="ECO:0000256" key="1">
    <source>
        <dbReference type="SAM" id="Phobius"/>
    </source>
</evidence>
<reference evidence="2" key="1">
    <citation type="submission" date="2015-12" db="EMBL/GenBank/DDBJ databases">
        <title>Gene expression during late stages of embryo sac development: a critical building block for successful pollen-pistil interactions.</title>
        <authorList>
            <person name="Liu Y."/>
            <person name="Joly V."/>
            <person name="Sabar M."/>
            <person name="Matton D.P."/>
        </authorList>
    </citation>
    <scope>NUCLEOTIDE SEQUENCE</scope>
</reference>
<proteinExistence type="predicted"/>
<keyword evidence="1" id="KW-0812">Transmembrane</keyword>
<keyword evidence="1" id="KW-1133">Transmembrane helix</keyword>
<organism evidence="2">
    <name type="scientific">Solanum chacoense</name>
    <name type="common">Chaco potato</name>
    <dbReference type="NCBI Taxonomy" id="4108"/>
    <lineage>
        <taxon>Eukaryota</taxon>
        <taxon>Viridiplantae</taxon>
        <taxon>Streptophyta</taxon>
        <taxon>Embryophyta</taxon>
        <taxon>Tracheophyta</taxon>
        <taxon>Spermatophyta</taxon>
        <taxon>Magnoliopsida</taxon>
        <taxon>eudicotyledons</taxon>
        <taxon>Gunneridae</taxon>
        <taxon>Pentapetalae</taxon>
        <taxon>asterids</taxon>
        <taxon>lamiids</taxon>
        <taxon>Solanales</taxon>
        <taxon>Solanaceae</taxon>
        <taxon>Solanoideae</taxon>
        <taxon>Solaneae</taxon>
        <taxon>Solanum</taxon>
    </lineage>
</organism>
<sequence>HSLAFLRDRFGGRTCTYFLTSSIINILLVSRSSILVITCVCWCFDFTLFGCCYRSFIHMLCIVFYFILFRHCYCFHFYIPLSHTALKCFILRRAYIINNISISTR</sequence>
<name>A0A0V0GNR1_SOLCH</name>
<dbReference type="EMBL" id="GEDG01034422">
    <property type="protein sequence ID" value="JAP09740.1"/>
    <property type="molecule type" value="Transcribed_RNA"/>
</dbReference>